<evidence type="ECO:0000313" key="7">
    <source>
        <dbReference type="Proteomes" id="UP000030184"/>
    </source>
</evidence>
<evidence type="ECO:0000313" key="5">
    <source>
        <dbReference type="EMBL" id="GAL89588.1"/>
    </source>
</evidence>
<dbReference type="eggNOG" id="ENOG503020V">
    <property type="taxonomic scope" value="Bacteria"/>
</dbReference>
<feature type="transmembrane region" description="Helical" evidence="1">
    <location>
        <begin position="12"/>
        <end position="29"/>
    </location>
</feature>
<evidence type="ECO:0000313" key="6">
    <source>
        <dbReference type="Proteomes" id="UP000029646"/>
    </source>
</evidence>
<organism evidence="4 6">
    <name type="scientific">Jejuia pallidilutea</name>
    <dbReference type="NCBI Taxonomy" id="504487"/>
    <lineage>
        <taxon>Bacteria</taxon>
        <taxon>Pseudomonadati</taxon>
        <taxon>Bacteroidota</taxon>
        <taxon>Flavobacteriia</taxon>
        <taxon>Flavobacteriales</taxon>
        <taxon>Flavobacteriaceae</taxon>
        <taxon>Jejuia</taxon>
    </lineage>
</organism>
<dbReference type="EMBL" id="BBNY01000015">
    <property type="protein sequence ID" value="GAL89588.1"/>
    <property type="molecule type" value="Genomic_DNA"/>
</dbReference>
<dbReference type="Proteomes" id="UP000029646">
    <property type="component" value="Unassembled WGS sequence"/>
</dbReference>
<sequence length="68" mass="7547">MKKNMGTLDKSIRIIIAIAIALLYYFNVISGALAYVLMAVAIIFLLTSFISFCPLYTLLGINTCKLKK</sequence>
<name>A0A090W4S1_9FLAO</name>
<comment type="caution">
    <text evidence="4">The sequence shown here is derived from an EMBL/GenBank/DDBJ whole genome shotgun (WGS) entry which is preliminary data.</text>
</comment>
<reference evidence="7" key="1">
    <citation type="journal article" date="2014" name="Genome Announc.">
        <title>Draft Genome Sequence of Marine Flavobacterium Jejuia pallidilutea Strain 11shimoA1 and Pigmentation Mutants.</title>
        <authorList>
            <person name="Takatani N."/>
            <person name="Nakanishi M."/>
            <person name="Meirelles P."/>
            <person name="Mino S."/>
            <person name="Suda W."/>
            <person name="Oshima K."/>
            <person name="Hattori M."/>
            <person name="Ohkuma M."/>
            <person name="Hosokawa M."/>
            <person name="Miyashita K."/>
            <person name="Thompson F.L."/>
            <person name="Niwa A."/>
            <person name="Sawabe T."/>
            <person name="Sawabe T."/>
        </authorList>
    </citation>
    <scope>NUCLEOTIDE SEQUENCE [LARGE SCALE GENOMIC DNA]</scope>
    <source>
        <strain evidence="7">JCM 19538</strain>
    </source>
</reference>
<keyword evidence="1" id="KW-0812">Transmembrane</keyword>
<dbReference type="STRING" id="504487.JCM19538_570"/>
<dbReference type="OrthoDB" id="9804804at2"/>
<keyword evidence="7" id="KW-1185">Reference proteome</keyword>
<dbReference type="EMBL" id="BBNR01000020">
    <property type="protein sequence ID" value="GAL68467.1"/>
    <property type="molecule type" value="Genomic_DNA"/>
</dbReference>
<dbReference type="Pfam" id="PF11127">
    <property type="entry name" value="YgaP-like_TM"/>
    <property type="match status" value="1"/>
</dbReference>
<evidence type="ECO:0000259" key="2">
    <source>
        <dbReference type="Pfam" id="PF11127"/>
    </source>
</evidence>
<dbReference type="EMBL" id="BBNS01000017">
    <property type="protein sequence ID" value="GAL71936.1"/>
    <property type="molecule type" value="Genomic_DNA"/>
</dbReference>
<feature type="domain" description="Inner membrane protein YgaP-like transmembrane" evidence="2">
    <location>
        <begin position="1"/>
        <end position="66"/>
    </location>
</feature>
<dbReference type="Proteomes" id="UP000030184">
    <property type="component" value="Unassembled WGS sequence"/>
</dbReference>
<keyword evidence="1" id="KW-0472">Membrane</keyword>
<keyword evidence="1" id="KW-1133">Transmembrane helix</keyword>
<feature type="transmembrane region" description="Helical" evidence="1">
    <location>
        <begin position="35"/>
        <end position="59"/>
    </location>
</feature>
<accession>A0A090W4S1</accession>
<evidence type="ECO:0000313" key="4">
    <source>
        <dbReference type="EMBL" id="GAL71936.1"/>
    </source>
</evidence>
<dbReference type="InterPro" id="IPR021309">
    <property type="entry name" value="YgaP-like_TM"/>
</dbReference>
<dbReference type="RefSeq" id="WP_042245670.1">
    <property type="nucleotide sequence ID" value="NZ_BBNR01000020.1"/>
</dbReference>
<dbReference type="AlphaFoldDB" id="A0A090W4S1"/>
<evidence type="ECO:0000256" key="1">
    <source>
        <dbReference type="SAM" id="Phobius"/>
    </source>
</evidence>
<proteinExistence type="predicted"/>
<evidence type="ECO:0000313" key="3">
    <source>
        <dbReference type="EMBL" id="GAL68467.1"/>
    </source>
</evidence>
<gene>
    <name evidence="3" type="ORF">JCM19301_110</name>
    <name evidence="4" type="ORF">JCM19302_443</name>
    <name evidence="5" type="ORF">JCM19538_570</name>
</gene>
<protein>
    <recommendedName>
        <fullName evidence="2">Inner membrane protein YgaP-like transmembrane domain-containing protein</fullName>
    </recommendedName>
</protein>
<dbReference type="Proteomes" id="UP000029641">
    <property type="component" value="Unassembled WGS sequence"/>
</dbReference>